<dbReference type="GO" id="GO:0005886">
    <property type="term" value="C:plasma membrane"/>
    <property type="evidence" value="ECO:0007669"/>
    <property type="project" value="TreeGrafter"/>
</dbReference>
<dbReference type="GO" id="GO:0043709">
    <property type="term" value="P:cell adhesion involved in single-species biofilm formation"/>
    <property type="evidence" value="ECO:0007669"/>
    <property type="project" value="TreeGrafter"/>
</dbReference>
<dbReference type="InterPro" id="IPR011006">
    <property type="entry name" value="CheY-like_superfamily"/>
</dbReference>
<dbReference type="PANTHER" id="PTHR45138:SF9">
    <property type="entry name" value="DIGUANYLATE CYCLASE DGCM-RELATED"/>
    <property type="match status" value="1"/>
</dbReference>
<dbReference type="SUPFAM" id="SSF52172">
    <property type="entry name" value="CheY-like"/>
    <property type="match status" value="1"/>
</dbReference>
<dbReference type="AlphaFoldDB" id="A0A1H5SNV9"/>
<dbReference type="RefSeq" id="WP_103895418.1">
    <property type="nucleotide sequence ID" value="NZ_FNUK01000003.1"/>
</dbReference>
<comment type="function">
    <text evidence="2">May play the central regulatory role in sporulation. It may be an element of the effector pathway responsible for the activation of sporulation genes in response to nutritional stress. Spo0A may act in concert with spo0H (a sigma factor) to control the expression of some genes that are critical to the sporulation process.</text>
</comment>
<gene>
    <name evidence="6" type="ORF">SAMN05660865_00403</name>
</gene>
<dbReference type="SUPFAM" id="SSF55073">
    <property type="entry name" value="Nucleotide cyclase"/>
    <property type="match status" value="1"/>
</dbReference>
<dbReference type="CDD" id="cd01949">
    <property type="entry name" value="GGDEF"/>
    <property type="match status" value="1"/>
</dbReference>
<sequence length="298" mass="34124">MTGRILIIEDSMFHGKVLSDMLIENKYQVKWVRSGEEVLSESLDNYDLVLIDLILPGIDGYSLCEILKKEYPYLPIIAITSITEEESVSKALSLGADDYIKKPFSLVELLARINVQLRTRRLQLELIKKNNELKIAYDKIKKMAITDMLTGAYNRAYLREYVENLLQSSSFVDINCFLIDIDNFKKINDTYGHLIGDEILKRLVDICKRNIKDNGIIIRFGGEEFLGIIYKEADAYKIAENIRDECQKDCSFGFVWTVSIGLSKGIITSEKDIEFIIKKADDMLYEAKKSGKNKVKEG</sequence>
<name>A0A1H5SNV9_9CLOT</name>
<keyword evidence="7" id="KW-1185">Reference proteome</keyword>
<dbReference type="Proteomes" id="UP000242850">
    <property type="component" value="Unassembled WGS sequence"/>
</dbReference>
<dbReference type="InterPro" id="IPR043128">
    <property type="entry name" value="Rev_trsase/Diguanyl_cyclase"/>
</dbReference>
<dbReference type="InterPro" id="IPR001789">
    <property type="entry name" value="Sig_transdc_resp-reg_receiver"/>
</dbReference>
<dbReference type="GO" id="GO:0000160">
    <property type="term" value="P:phosphorelay signal transduction system"/>
    <property type="evidence" value="ECO:0007669"/>
    <property type="project" value="InterPro"/>
</dbReference>
<evidence type="ECO:0000259" key="5">
    <source>
        <dbReference type="PROSITE" id="PS50887"/>
    </source>
</evidence>
<dbReference type="PROSITE" id="PS50110">
    <property type="entry name" value="RESPONSE_REGULATORY"/>
    <property type="match status" value="1"/>
</dbReference>
<feature type="domain" description="Response regulatory" evidence="4">
    <location>
        <begin position="4"/>
        <end position="117"/>
    </location>
</feature>
<dbReference type="Pfam" id="PF00072">
    <property type="entry name" value="Response_reg"/>
    <property type="match status" value="1"/>
</dbReference>
<accession>A0A1H5SNV9</accession>
<evidence type="ECO:0000259" key="4">
    <source>
        <dbReference type="PROSITE" id="PS50110"/>
    </source>
</evidence>
<dbReference type="InterPro" id="IPR000160">
    <property type="entry name" value="GGDEF_dom"/>
</dbReference>
<dbReference type="SMART" id="SM00448">
    <property type="entry name" value="REC"/>
    <property type="match status" value="1"/>
</dbReference>
<protein>
    <recommendedName>
        <fullName evidence="1">Stage 0 sporulation protein A homolog</fullName>
    </recommendedName>
</protein>
<feature type="domain" description="GGDEF" evidence="5">
    <location>
        <begin position="172"/>
        <end position="298"/>
    </location>
</feature>
<dbReference type="EMBL" id="FNUK01000003">
    <property type="protein sequence ID" value="SEF51437.1"/>
    <property type="molecule type" value="Genomic_DNA"/>
</dbReference>
<evidence type="ECO:0000256" key="2">
    <source>
        <dbReference type="ARBA" id="ARBA00024867"/>
    </source>
</evidence>
<organism evidence="6 7">
    <name type="scientific">Caloramator fervidus</name>
    <dbReference type="NCBI Taxonomy" id="29344"/>
    <lineage>
        <taxon>Bacteria</taxon>
        <taxon>Bacillati</taxon>
        <taxon>Bacillota</taxon>
        <taxon>Clostridia</taxon>
        <taxon>Eubacteriales</taxon>
        <taxon>Clostridiaceae</taxon>
        <taxon>Caloramator</taxon>
    </lineage>
</organism>
<dbReference type="InterPro" id="IPR029787">
    <property type="entry name" value="Nucleotide_cyclase"/>
</dbReference>
<dbReference type="PROSITE" id="PS50887">
    <property type="entry name" value="GGDEF"/>
    <property type="match status" value="1"/>
</dbReference>
<dbReference type="PANTHER" id="PTHR45138">
    <property type="entry name" value="REGULATORY COMPONENTS OF SENSORY TRANSDUCTION SYSTEM"/>
    <property type="match status" value="1"/>
</dbReference>
<dbReference type="NCBIfam" id="TIGR00254">
    <property type="entry name" value="GGDEF"/>
    <property type="match status" value="1"/>
</dbReference>
<dbReference type="GO" id="GO:1902201">
    <property type="term" value="P:negative regulation of bacterial-type flagellum-dependent cell motility"/>
    <property type="evidence" value="ECO:0007669"/>
    <property type="project" value="TreeGrafter"/>
</dbReference>
<evidence type="ECO:0000256" key="1">
    <source>
        <dbReference type="ARBA" id="ARBA00018672"/>
    </source>
</evidence>
<evidence type="ECO:0000313" key="6">
    <source>
        <dbReference type="EMBL" id="SEF51437.1"/>
    </source>
</evidence>
<evidence type="ECO:0000256" key="3">
    <source>
        <dbReference type="PROSITE-ProRule" id="PRU00169"/>
    </source>
</evidence>
<keyword evidence="3" id="KW-0597">Phosphoprotein</keyword>
<dbReference type="Pfam" id="PF00990">
    <property type="entry name" value="GGDEF"/>
    <property type="match status" value="1"/>
</dbReference>
<feature type="modified residue" description="4-aspartylphosphate" evidence="3">
    <location>
        <position position="52"/>
    </location>
</feature>
<proteinExistence type="predicted"/>
<evidence type="ECO:0000313" key="7">
    <source>
        <dbReference type="Proteomes" id="UP000242850"/>
    </source>
</evidence>
<dbReference type="OrthoDB" id="9804955at2"/>
<dbReference type="InterPro" id="IPR050469">
    <property type="entry name" value="Diguanylate_Cyclase"/>
</dbReference>
<dbReference type="GO" id="GO:0052621">
    <property type="term" value="F:diguanylate cyclase activity"/>
    <property type="evidence" value="ECO:0007669"/>
    <property type="project" value="TreeGrafter"/>
</dbReference>
<reference evidence="7" key="1">
    <citation type="submission" date="2016-10" db="EMBL/GenBank/DDBJ databases">
        <authorList>
            <person name="Varghese N."/>
            <person name="Submissions S."/>
        </authorList>
    </citation>
    <scope>NUCLEOTIDE SEQUENCE [LARGE SCALE GENOMIC DNA]</scope>
    <source>
        <strain evidence="7">DSM 5463</strain>
    </source>
</reference>
<dbReference type="Gene3D" id="3.30.70.270">
    <property type="match status" value="1"/>
</dbReference>
<dbReference type="SMART" id="SM00267">
    <property type="entry name" value="GGDEF"/>
    <property type="match status" value="1"/>
</dbReference>
<dbReference type="Gene3D" id="3.40.50.2300">
    <property type="match status" value="1"/>
</dbReference>